<feature type="region of interest" description="Disordered" evidence="1">
    <location>
        <begin position="41"/>
        <end position="61"/>
    </location>
</feature>
<accession>A0A1J5QHV4</accession>
<dbReference type="AlphaFoldDB" id="A0A1J5QHV4"/>
<reference evidence="3" key="1">
    <citation type="submission" date="2016-10" db="EMBL/GenBank/DDBJ databases">
        <title>Sequence of Gallionella enrichment culture.</title>
        <authorList>
            <person name="Poehlein A."/>
            <person name="Muehling M."/>
            <person name="Daniel R."/>
        </authorList>
    </citation>
    <scope>NUCLEOTIDE SEQUENCE</scope>
</reference>
<evidence type="ECO:0000256" key="2">
    <source>
        <dbReference type="SAM" id="Phobius"/>
    </source>
</evidence>
<protein>
    <submittedName>
        <fullName evidence="3">Cbb3-type cytochrome oxidase component FixQ</fullName>
    </submittedName>
</protein>
<keyword evidence="2" id="KW-1133">Transmembrane helix</keyword>
<organism evidence="3">
    <name type="scientific">mine drainage metagenome</name>
    <dbReference type="NCBI Taxonomy" id="410659"/>
    <lineage>
        <taxon>unclassified sequences</taxon>
        <taxon>metagenomes</taxon>
        <taxon>ecological metagenomes</taxon>
    </lineage>
</organism>
<name>A0A1J5QHV4_9ZZZZ</name>
<evidence type="ECO:0000313" key="3">
    <source>
        <dbReference type="EMBL" id="OIQ82834.1"/>
    </source>
</evidence>
<comment type="caution">
    <text evidence="3">The sequence shown here is derived from an EMBL/GenBank/DDBJ whole genome shotgun (WGS) entry which is preliminary data.</text>
</comment>
<keyword evidence="2" id="KW-0812">Transmembrane</keyword>
<evidence type="ECO:0000256" key="1">
    <source>
        <dbReference type="SAM" id="MobiDB-lite"/>
    </source>
</evidence>
<sequence>MNIAVIGSAVTVVSMIAFAGIAWLAYAPRYKKKHEEDGMIPFLDSQTPSVPSADGDDKTRI</sequence>
<proteinExistence type="predicted"/>
<feature type="transmembrane region" description="Helical" evidence="2">
    <location>
        <begin position="6"/>
        <end position="26"/>
    </location>
</feature>
<keyword evidence="2" id="KW-0472">Membrane</keyword>
<gene>
    <name evidence="3" type="ORF">GALL_353780</name>
</gene>
<dbReference type="EMBL" id="MLJW01000762">
    <property type="protein sequence ID" value="OIQ82834.1"/>
    <property type="molecule type" value="Genomic_DNA"/>
</dbReference>